<sequence>MPTKTGPKANWLSASVTWPGRFGNVRRCEPYWMRLNRKSLEVGYGVENVFNVLRIEALHRLTYRELPGATTFAVKVSAQVGL</sequence>
<evidence type="ECO:0000313" key="2">
    <source>
        <dbReference type="Proteomes" id="UP000009309"/>
    </source>
</evidence>
<accession>I2GIV2</accession>
<gene>
    <name evidence="1" type="ORF">BN8_02956</name>
</gene>
<protein>
    <submittedName>
        <fullName evidence="1">Uncharacterized protein</fullName>
    </submittedName>
</protein>
<proteinExistence type="predicted"/>
<keyword evidence="2" id="KW-1185">Reference proteome</keyword>
<dbReference type="EMBL" id="CAIT01000006">
    <property type="protein sequence ID" value="CCH53827.1"/>
    <property type="molecule type" value="Genomic_DNA"/>
</dbReference>
<dbReference type="STRING" id="1185876.BN8_02956"/>
<dbReference type="Proteomes" id="UP000009309">
    <property type="component" value="Unassembled WGS sequence"/>
</dbReference>
<organism evidence="1 2">
    <name type="scientific">Fibrisoma limi BUZ 3</name>
    <dbReference type="NCBI Taxonomy" id="1185876"/>
    <lineage>
        <taxon>Bacteria</taxon>
        <taxon>Pseudomonadati</taxon>
        <taxon>Bacteroidota</taxon>
        <taxon>Cytophagia</taxon>
        <taxon>Cytophagales</taxon>
        <taxon>Spirosomataceae</taxon>
        <taxon>Fibrisoma</taxon>
    </lineage>
</organism>
<evidence type="ECO:0000313" key="1">
    <source>
        <dbReference type="EMBL" id="CCH53827.1"/>
    </source>
</evidence>
<comment type="caution">
    <text evidence="1">The sequence shown here is derived from an EMBL/GenBank/DDBJ whole genome shotgun (WGS) entry which is preliminary data.</text>
</comment>
<dbReference type="AlphaFoldDB" id="I2GIV2"/>
<reference evidence="1 2" key="1">
    <citation type="journal article" date="2012" name="J. Bacteriol.">
        <title>Genome Sequence of the Filamentous Bacterium Fibrisoma limi BUZ 3T.</title>
        <authorList>
            <person name="Filippini M."/>
            <person name="Qi W."/>
            <person name="Jaenicke S."/>
            <person name="Goesmann A."/>
            <person name="Smits T.H."/>
            <person name="Bagheri H.C."/>
        </authorList>
    </citation>
    <scope>NUCLEOTIDE SEQUENCE [LARGE SCALE GENOMIC DNA]</scope>
    <source>
        <strain evidence="2">BUZ 3T</strain>
    </source>
</reference>
<name>I2GIV2_9BACT</name>